<name>A0A0E9W6E3_ANGAN</name>
<protein>
    <submittedName>
        <fullName evidence="1">Uncharacterized protein</fullName>
    </submittedName>
</protein>
<sequence>MMCKPKLQSSENSLSGSCSKFELFASLSYWKSCIHARSGLFFKAMLFWFQMYQLRELCHL</sequence>
<dbReference type="EMBL" id="GBXM01022711">
    <property type="protein sequence ID" value="JAH85866.1"/>
    <property type="molecule type" value="Transcribed_RNA"/>
</dbReference>
<organism evidence="1">
    <name type="scientific">Anguilla anguilla</name>
    <name type="common">European freshwater eel</name>
    <name type="synonym">Muraena anguilla</name>
    <dbReference type="NCBI Taxonomy" id="7936"/>
    <lineage>
        <taxon>Eukaryota</taxon>
        <taxon>Metazoa</taxon>
        <taxon>Chordata</taxon>
        <taxon>Craniata</taxon>
        <taxon>Vertebrata</taxon>
        <taxon>Euteleostomi</taxon>
        <taxon>Actinopterygii</taxon>
        <taxon>Neopterygii</taxon>
        <taxon>Teleostei</taxon>
        <taxon>Anguilliformes</taxon>
        <taxon>Anguillidae</taxon>
        <taxon>Anguilla</taxon>
    </lineage>
</organism>
<evidence type="ECO:0000313" key="1">
    <source>
        <dbReference type="EMBL" id="JAH85866.1"/>
    </source>
</evidence>
<accession>A0A0E9W6E3</accession>
<proteinExistence type="predicted"/>
<dbReference type="AlphaFoldDB" id="A0A0E9W6E3"/>
<reference evidence="1" key="2">
    <citation type="journal article" date="2015" name="Fish Shellfish Immunol.">
        <title>Early steps in the European eel (Anguilla anguilla)-Vibrio vulnificus interaction in the gills: Role of the RtxA13 toxin.</title>
        <authorList>
            <person name="Callol A."/>
            <person name="Pajuelo D."/>
            <person name="Ebbesson L."/>
            <person name="Teles M."/>
            <person name="MacKenzie S."/>
            <person name="Amaro C."/>
        </authorList>
    </citation>
    <scope>NUCLEOTIDE SEQUENCE</scope>
</reference>
<reference evidence="1" key="1">
    <citation type="submission" date="2014-11" db="EMBL/GenBank/DDBJ databases">
        <authorList>
            <person name="Amaro Gonzalez C."/>
        </authorList>
    </citation>
    <scope>NUCLEOTIDE SEQUENCE</scope>
</reference>